<dbReference type="EMBL" id="KN837507">
    <property type="protein sequence ID" value="KIJ24280.1"/>
    <property type="molecule type" value="Genomic_DNA"/>
</dbReference>
<name>A0A0C9UGD6_SPHS4</name>
<evidence type="ECO:0000313" key="2">
    <source>
        <dbReference type="Proteomes" id="UP000054279"/>
    </source>
</evidence>
<dbReference type="HOGENOM" id="CLU_027435_0_0_1"/>
<accession>A0A0C9UGD6</accession>
<sequence>MHPDITVHHFATGSNSFSSEELLDVAKQIVDDAVLNEEKWVSVCVPRMGSDWGKTQGRCVEWRKSAPVIRGKGKGKARASQELLDWNAPLDEGVEELIDMSKLPDFERTDFNDVIRACQVSPTKRKLGLLPSASLDSPDTSPARQFANDVDMNRMERASKRPRTLTQALVAKVSISELIPFPHYYPPPDHGLRPPLGIKNIPPHRIHKYFPRPERLKVDFARAGWIIPLRGGPRIDGTSTAEIYSQLLSDDIHAYRSEDGRPRHIYWTTIAVTQFWNFLLKQKEMNTFGPISVAYRCDEVKLTSKLKQVASVNGKGRPDKTPKDANKSSTQSFWEYIKIYHEVKYAMRLRSLLDSFRWEEVGVHQQNNTGGTEQNKWRYRVLKDAILVLVDEKGEPLLLS</sequence>
<proteinExistence type="predicted"/>
<organism evidence="1 2">
    <name type="scientific">Sphaerobolus stellatus (strain SS14)</name>
    <dbReference type="NCBI Taxonomy" id="990650"/>
    <lineage>
        <taxon>Eukaryota</taxon>
        <taxon>Fungi</taxon>
        <taxon>Dikarya</taxon>
        <taxon>Basidiomycota</taxon>
        <taxon>Agaricomycotina</taxon>
        <taxon>Agaricomycetes</taxon>
        <taxon>Phallomycetidae</taxon>
        <taxon>Geastrales</taxon>
        <taxon>Sphaerobolaceae</taxon>
        <taxon>Sphaerobolus</taxon>
    </lineage>
</organism>
<dbReference type="Proteomes" id="UP000054279">
    <property type="component" value="Unassembled WGS sequence"/>
</dbReference>
<dbReference type="AlphaFoldDB" id="A0A0C9UGD6"/>
<gene>
    <name evidence="1" type="ORF">M422DRAFT_56458</name>
</gene>
<dbReference type="OrthoDB" id="3143319at2759"/>
<keyword evidence="2" id="KW-1185">Reference proteome</keyword>
<evidence type="ECO:0000313" key="1">
    <source>
        <dbReference type="EMBL" id="KIJ24280.1"/>
    </source>
</evidence>
<reference evidence="1 2" key="1">
    <citation type="submission" date="2014-06" db="EMBL/GenBank/DDBJ databases">
        <title>Evolutionary Origins and Diversification of the Mycorrhizal Mutualists.</title>
        <authorList>
            <consortium name="DOE Joint Genome Institute"/>
            <consortium name="Mycorrhizal Genomics Consortium"/>
            <person name="Kohler A."/>
            <person name="Kuo A."/>
            <person name="Nagy L.G."/>
            <person name="Floudas D."/>
            <person name="Copeland A."/>
            <person name="Barry K.W."/>
            <person name="Cichocki N."/>
            <person name="Veneault-Fourrey C."/>
            <person name="LaButti K."/>
            <person name="Lindquist E.A."/>
            <person name="Lipzen A."/>
            <person name="Lundell T."/>
            <person name="Morin E."/>
            <person name="Murat C."/>
            <person name="Riley R."/>
            <person name="Ohm R."/>
            <person name="Sun H."/>
            <person name="Tunlid A."/>
            <person name="Henrissat B."/>
            <person name="Grigoriev I.V."/>
            <person name="Hibbett D.S."/>
            <person name="Martin F."/>
        </authorList>
    </citation>
    <scope>NUCLEOTIDE SEQUENCE [LARGE SCALE GENOMIC DNA]</scope>
    <source>
        <strain evidence="1 2">SS14</strain>
    </source>
</reference>
<protein>
    <submittedName>
        <fullName evidence="1">Uncharacterized protein</fullName>
    </submittedName>
</protein>